<name>A0A412WW00_9BACT</name>
<evidence type="ECO:0000256" key="4">
    <source>
        <dbReference type="ARBA" id="ARBA00023136"/>
    </source>
</evidence>
<feature type="chain" id="PRO_5019468264" evidence="6">
    <location>
        <begin position="20"/>
        <end position="509"/>
    </location>
</feature>
<keyword evidence="3 6" id="KW-0732">Signal</keyword>
<feature type="domain" description="RagB/SusD" evidence="7">
    <location>
        <begin position="340"/>
        <end position="502"/>
    </location>
</feature>
<evidence type="ECO:0000256" key="2">
    <source>
        <dbReference type="ARBA" id="ARBA00006275"/>
    </source>
</evidence>
<feature type="domain" description="SusD-like N-terminal" evidence="8">
    <location>
        <begin position="97"/>
        <end position="253"/>
    </location>
</feature>
<dbReference type="Gene3D" id="1.25.40.390">
    <property type="match status" value="1"/>
</dbReference>
<dbReference type="Pfam" id="PF07980">
    <property type="entry name" value="SusD_RagB"/>
    <property type="match status" value="1"/>
</dbReference>
<keyword evidence="4" id="KW-0472">Membrane</keyword>
<dbReference type="InterPro" id="IPR011990">
    <property type="entry name" value="TPR-like_helical_dom_sf"/>
</dbReference>
<comment type="subcellular location">
    <subcellularLocation>
        <location evidence="1">Cell outer membrane</location>
    </subcellularLocation>
</comment>
<evidence type="ECO:0000256" key="3">
    <source>
        <dbReference type="ARBA" id="ARBA00022729"/>
    </source>
</evidence>
<evidence type="ECO:0000259" key="8">
    <source>
        <dbReference type="Pfam" id="PF14322"/>
    </source>
</evidence>
<organism evidence="9 10">
    <name type="scientific">Butyricimonas virosa</name>
    <dbReference type="NCBI Taxonomy" id="544645"/>
    <lineage>
        <taxon>Bacteria</taxon>
        <taxon>Pseudomonadati</taxon>
        <taxon>Bacteroidota</taxon>
        <taxon>Bacteroidia</taxon>
        <taxon>Bacteroidales</taxon>
        <taxon>Odoribacteraceae</taxon>
        <taxon>Butyricimonas</taxon>
    </lineage>
</organism>
<dbReference type="SUPFAM" id="SSF48452">
    <property type="entry name" value="TPR-like"/>
    <property type="match status" value="1"/>
</dbReference>
<dbReference type="Proteomes" id="UP000283589">
    <property type="component" value="Unassembled WGS sequence"/>
</dbReference>
<evidence type="ECO:0000256" key="6">
    <source>
        <dbReference type="SAM" id="SignalP"/>
    </source>
</evidence>
<dbReference type="EMBL" id="QRZA01000031">
    <property type="protein sequence ID" value="RGV31555.1"/>
    <property type="molecule type" value="Genomic_DNA"/>
</dbReference>
<gene>
    <name evidence="9" type="ORF">DWW18_17185</name>
</gene>
<dbReference type="AlphaFoldDB" id="A0A412WW00"/>
<dbReference type="InterPro" id="IPR033985">
    <property type="entry name" value="SusD-like_N"/>
</dbReference>
<dbReference type="PROSITE" id="PS51257">
    <property type="entry name" value="PROKAR_LIPOPROTEIN"/>
    <property type="match status" value="1"/>
</dbReference>
<dbReference type="STRING" id="1121130.GCA_000519105_03299"/>
<comment type="caution">
    <text evidence="9">The sequence shown here is derived from an EMBL/GenBank/DDBJ whole genome shotgun (WGS) entry which is preliminary data.</text>
</comment>
<keyword evidence="5" id="KW-0998">Cell outer membrane</keyword>
<accession>A0A412WW00</accession>
<reference evidence="9 10" key="1">
    <citation type="submission" date="2018-08" db="EMBL/GenBank/DDBJ databases">
        <title>A genome reference for cultivated species of the human gut microbiota.</title>
        <authorList>
            <person name="Zou Y."/>
            <person name="Xue W."/>
            <person name="Luo G."/>
        </authorList>
    </citation>
    <scope>NUCLEOTIDE SEQUENCE [LARGE SCALE GENOMIC DNA]</scope>
    <source>
        <strain evidence="9 10">AF14-49</strain>
    </source>
</reference>
<dbReference type="GO" id="GO:0009279">
    <property type="term" value="C:cell outer membrane"/>
    <property type="evidence" value="ECO:0007669"/>
    <property type="project" value="UniProtKB-SubCell"/>
</dbReference>
<feature type="signal peptide" evidence="6">
    <location>
        <begin position="1"/>
        <end position="19"/>
    </location>
</feature>
<protein>
    <submittedName>
        <fullName evidence="9">RagB/SusD family nutrient uptake outer membrane protein</fullName>
    </submittedName>
</protein>
<evidence type="ECO:0000313" key="10">
    <source>
        <dbReference type="Proteomes" id="UP000283589"/>
    </source>
</evidence>
<proteinExistence type="inferred from homology"/>
<evidence type="ECO:0000313" key="9">
    <source>
        <dbReference type="EMBL" id="RGV31555.1"/>
    </source>
</evidence>
<sequence length="509" mass="59120">MKRYRFFSLIILLCCTSVACNDFLTEYSHDQAYVQSYSDLDELIIGSGYMKCTGTHDYTYYSTAKETYYPYVHFMADETEVRNTGTYDYYGEDFLKMFYGFYTWQKDVDKDHEGTVGWTENQDWINLYKHINITNIILSQIDNQTIQTENDQQNVNRIKGEAHFLRGAYYFVLANLYGKPYSPTSAKTDLAVPIKLTKNIEDKVYTRATVEKTYEQVLEDLLTAEKHLKGQSRKSVTRAGHTATCLLLSRVYLYMQNYTEALKWAKACLEEQGSLTDLNDYQGTTFLTQTNPEVVFTMGGNFVGAGLSVGSGAFTVSNDLMQWYTEDDLRKQVFFDLPKEGVYPYKKASKKSGSRDISDNFVLRTAETYLNLAEAAACLGNEYTTEALNAYNTIRERRLANYTEDRSLTGKDLVEAIRLERRLELCFEGHRWFDLRRYMVNELYPQEKTLTNQFVLFKYDYGIYDYVISLQRTFELPPHDNAWVLPIPQTELESNYGMPDNPRNERDSK</sequence>
<comment type="similarity">
    <text evidence="2">Belongs to the SusD family.</text>
</comment>
<evidence type="ECO:0000256" key="5">
    <source>
        <dbReference type="ARBA" id="ARBA00023237"/>
    </source>
</evidence>
<dbReference type="CDD" id="cd08977">
    <property type="entry name" value="SusD"/>
    <property type="match status" value="1"/>
</dbReference>
<evidence type="ECO:0000259" key="7">
    <source>
        <dbReference type="Pfam" id="PF07980"/>
    </source>
</evidence>
<dbReference type="RefSeq" id="WP_118261322.1">
    <property type="nucleotide sequence ID" value="NZ_CALBWO010000063.1"/>
</dbReference>
<evidence type="ECO:0000256" key="1">
    <source>
        <dbReference type="ARBA" id="ARBA00004442"/>
    </source>
</evidence>
<dbReference type="Pfam" id="PF14322">
    <property type="entry name" value="SusD-like_3"/>
    <property type="match status" value="1"/>
</dbReference>
<dbReference type="InterPro" id="IPR012944">
    <property type="entry name" value="SusD_RagB_dom"/>
</dbReference>